<dbReference type="AlphaFoldDB" id="A0A2T5K383"/>
<evidence type="ECO:0000256" key="1">
    <source>
        <dbReference type="SAM" id="SignalP"/>
    </source>
</evidence>
<feature type="signal peptide" evidence="1">
    <location>
        <begin position="1"/>
        <end position="24"/>
    </location>
</feature>
<name>A0A2T5K383_9RHOB</name>
<evidence type="ECO:0000313" key="3">
    <source>
        <dbReference type="Proteomes" id="UP000244060"/>
    </source>
</evidence>
<dbReference type="Pfam" id="PF09898">
    <property type="entry name" value="DUF2125"/>
    <property type="match status" value="1"/>
</dbReference>
<gene>
    <name evidence="2" type="ORF">C8J28_11296</name>
</gene>
<dbReference type="Proteomes" id="UP000244060">
    <property type="component" value="Unassembled WGS sequence"/>
</dbReference>
<reference evidence="2 3" key="1">
    <citation type="submission" date="2018-04" db="EMBL/GenBank/DDBJ databases">
        <title>Genomic Encyclopedia of Type Strains, Phase III (KMG-III): the genomes of soil and plant-associated and newly described type strains.</title>
        <authorList>
            <person name="Whitman W."/>
        </authorList>
    </citation>
    <scope>NUCLEOTIDE SEQUENCE [LARGE SCALE GENOMIC DNA]</scope>
    <source>
        <strain evidence="2 3">KA25</strain>
    </source>
</reference>
<keyword evidence="3" id="KW-1185">Reference proteome</keyword>
<dbReference type="InterPro" id="IPR018666">
    <property type="entry name" value="DUF2125"/>
</dbReference>
<comment type="caution">
    <text evidence="2">The sequence shown here is derived from an EMBL/GenBank/DDBJ whole genome shotgun (WGS) entry which is preliminary data.</text>
</comment>
<feature type="chain" id="PRO_5015480437" evidence="1">
    <location>
        <begin position="25"/>
        <end position="509"/>
    </location>
</feature>
<organism evidence="2 3">
    <name type="scientific">Cereibacter azotoformans</name>
    <dbReference type="NCBI Taxonomy" id="43057"/>
    <lineage>
        <taxon>Bacteria</taxon>
        <taxon>Pseudomonadati</taxon>
        <taxon>Pseudomonadota</taxon>
        <taxon>Alphaproteobacteria</taxon>
        <taxon>Rhodobacterales</taxon>
        <taxon>Paracoccaceae</taxon>
        <taxon>Cereibacter</taxon>
    </lineage>
</organism>
<dbReference type="RefSeq" id="WP_108221341.1">
    <property type="nucleotide sequence ID" value="NZ_CP090021.1"/>
</dbReference>
<protein>
    <submittedName>
        <fullName evidence="2">Uncharacterized protein DUF2125</fullName>
    </submittedName>
</protein>
<keyword evidence="1" id="KW-0732">Signal</keyword>
<sequence length="509" mass="53748">MKYFWTLAGTTALATLVAAGSASADVTPEQVWRGWQELGATYGQTLTAANQSRTGNTLRLQDVRLHLAQDGTVMESTIPEVNMTQRGDGSVEITMSPEFPVAMTIPNEPEAENPAPEPTRLGLAMRQPGMVMVASGDDRVSTLAFDAPSTTIALTEVDGEPARSRNLRAEVTLSDVAGTYRTDGTGTRTITNDFTASVAEMVLAMTDPDQGGRLNLRASATDLKGSSSGTMVGPLGMTDLAAALQGGAASNGSFTYGPATLEFDFADATDTAKGSASAAGGNLDVSMSGDSLAYGGGTRNVNLTVSGSQIPFPQFNMSYAEAAFQLVTPVVKSEAAQDFRLLTRLVNLKVSDEIWAMFDPQERLPRDPATLVVDARGKARLDVDLIDPKAMEALGDRAPGQLEALDVDELKLTIAGAELTGDGAFTFDNSDLTTYGGMPAPTGQLDLKLVGGNALIDRLVSMGLVPQEQAMAARMMLGMFARPGESRDTLTSTLEFRDKGFYANGQRLQ</sequence>
<accession>A0A2T5K383</accession>
<proteinExistence type="predicted"/>
<dbReference type="EMBL" id="QAOT01000012">
    <property type="protein sequence ID" value="PTR16798.1"/>
    <property type="molecule type" value="Genomic_DNA"/>
</dbReference>
<dbReference type="OrthoDB" id="7791409at2"/>
<evidence type="ECO:0000313" key="2">
    <source>
        <dbReference type="EMBL" id="PTR16798.1"/>
    </source>
</evidence>